<protein>
    <recommendedName>
        <fullName evidence="4">Secreted protein</fullName>
    </recommendedName>
</protein>
<dbReference type="RefSeq" id="XP_023627892.1">
    <property type="nucleotide sequence ID" value="XM_023772124.1"/>
</dbReference>
<dbReference type="GeneID" id="35601989"/>
<evidence type="ECO:0000256" key="1">
    <source>
        <dbReference type="SAM" id="SignalP"/>
    </source>
</evidence>
<organism evidence="2 3">
    <name type="scientific">Ramularia collo-cygni</name>
    <dbReference type="NCBI Taxonomy" id="112498"/>
    <lineage>
        <taxon>Eukaryota</taxon>
        <taxon>Fungi</taxon>
        <taxon>Dikarya</taxon>
        <taxon>Ascomycota</taxon>
        <taxon>Pezizomycotina</taxon>
        <taxon>Dothideomycetes</taxon>
        <taxon>Dothideomycetidae</taxon>
        <taxon>Mycosphaerellales</taxon>
        <taxon>Mycosphaerellaceae</taxon>
        <taxon>Ramularia</taxon>
    </lineage>
</organism>
<dbReference type="AlphaFoldDB" id="A0A2D3VJB8"/>
<dbReference type="OrthoDB" id="3639536at2759"/>
<accession>A0A2D3VJB8</accession>
<evidence type="ECO:0008006" key="4">
    <source>
        <dbReference type="Google" id="ProtNLM"/>
    </source>
</evidence>
<feature type="chain" id="PRO_5013877994" description="Secreted protein" evidence="1">
    <location>
        <begin position="21"/>
        <end position="141"/>
    </location>
</feature>
<gene>
    <name evidence="2" type="ORF">RCC_06864</name>
</gene>
<keyword evidence="3" id="KW-1185">Reference proteome</keyword>
<reference evidence="2 3" key="1">
    <citation type="submission" date="2016-03" db="EMBL/GenBank/DDBJ databases">
        <authorList>
            <person name="Ploux O."/>
        </authorList>
    </citation>
    <scope>NUCLEOTIDE SEQUENCE [LARGE SCALE GENOMIC DNA]</scope>
    <source>
        <strain evidence="2 3">URUG2</strain>
    </source>
</reference>
<feature type="signal peptide" evidence="1">
    <location>
        <begin position="1"/>
        <end position="20"/>
    </location>
</feature>
<proteinExistence type="predicted"/>
<name>A0A2D3VJB8_9PEZI</name>
<evidence type="ECO:0000313" key="3">
    <source>
        <dbReference type="Proteomes" id="UP000225277"/>
    </source>
</evidence>
<sequence length="141" mass="15241">MHINQLAIIVTSLAIGSVSQFTDCSQFGSGFGYICSRDGSTVRYCQPDQSPQVVDSQYCDYGDCQTNQSSGSCYYGVGNRNRARGPTDCSQVNADGGYICSSDYRTLYQCSGFDKAQVDYCPDRSCFASTTGDHGECVGKN</sequence>
<dbReference type="Proteomes" id="UP000225277">
    <property type="component" value="Unassembled WGS sequence"/>
</dbReference>
<evidence type="ECO:0000313" key="2">
    <source>
        <dbReference type="EMBL" id="CZT21003.1"/>
    </source>
</evidence>
<dbReference type="EMBL" id="FJUY01000010">
    <property type="protein sequence ID" value="CZT21003.1"/>
    <property type="molecule type" value="Genomic_DNA"/>
</dbReference>
<keyword evidence="1" id="KW-0732">Signal</keyword>